<comment type="caution">
    <text evidence="2">The sequence shown here is derived from an EMBL/GenBank/DDBJ whole genome shotgun (WGS) entry which is preliminary data.</text>
</comment>
<gene>
    <name evidence="2" type="ORF">POCTA_138.1.T0200007</name>
</gene>
<keyword evidence="3" id="KW-1185">Reference proteome</keyword>
<feature type="region of interest" description="Disordered" evidence="1">
    <location>
        <begin position="1"/>
        <end position="33"/>
    </location>
</feature>
<sequence>MTQSKTKQSIRIPSVSQGYQSCQARNKQYNNQI</sequence>
<dbReference type="EMBL" id="CAJJDP010000020">
    <property type="protein sequence ID" value="CAD8147449.1"/>
    <property type="molecule type" value="Genomic_DNA"/>
</dbReference>
<dbReference type="AlphaFoldDB" id="A0A8S1T7L8"/>
<accession>A0A8S1T7L8</accession>
<evidence type="ECO:0000313" key="2">
    <source>
        <dbReference type="EMBL" id="CAD8147449.1"/>
    </source>
</evidence>
<evidence type="ECO:0000313" key="3">
    <source>
        <dbReference type="Proteomes" id="UP000683925"/>
    </source>
</evidence>
<organism evidence="2 3">
    <name type="scientific">Paramecium octaurelia</name>
    <dbReference type="NCBI Taxonomy" id="43137"/>
    <lineage>
        <taxon>Eukaryota</taxon>
        <taxon>Sar</taxon>
        <taxon>Alveolata</taxon>
        <taxon>Ciliophora</taxon>
        <taxon>Intramacronucleata</taxon>
        <taxon>Oligohymenophorea</taxon>
        <taxon>Peniculida</taxon>
        <taxon>Parameciidae</taxon>
        <taxon>Paramecium</taxon>
    </lineage>
</organism>
<protein>
    <submittedName>
        <fullName evidence="2">Uncharacterized protein</fullName>
    </submittedName>
</protein>
<name>A0A8S1T7L8_PAROT</name>
<evidence type="ECO:0000256" key="1">
    <source>
        <dbReference type="SAM" id="MobiDB-lite"/>
    </source>
</evidence>
<dbReference type="Proteomes" id="UP000683925">
    <property type="component" value="Unassembled WGS sequence"/>
</dbReference>
<proteinExistence type="predicted"/>
<reference evidence="2" key="1">
    <citation type="submission" date="2021-01" db="EMBL/GenBank/DDBJ databases">
        <authorList>
            <consortium name="Genoscope - CEA"/>
            <person name="William W."/>
        </authorList>
    </citation>
    <scope>NUCLEOTIDE SEQUENCE</scope>
</reference>